<organism evidence="1 2">
    <name type="scientific">Lutispora saccharofermentans</name>
    <dbReference type="NCBI Taxonomy" id="3024236"/>
    <lineage>
        <taxon>Bacteria</taxon>
        <taxon>Bacillati</taxon>
        <taxon>Bacillota</taxon>
        <taxon>Clostridia</taxon>
        <taxon>Lutisporales</taxon>
        <taxon>Lutisporaceae</taxon>
        <taxon>Lutispora</taxon>
    </lineage>
</organism>
<evidence type="ECO:0000313" key="2">
    <source>
        <dbReference type="Proteomes" id="UP001651880"/>
    </source>
</evidence>
<accession>A0ABT1NE59</accession>
<keyword evidence="2" id="KW-1185">Reference proteome</keyword>
<reference evidence="1 2" key="1">
    <citation type="submission" date="2021-10" db="EMBL/GenBank/DDBJ databases">
        <title>Lutispora strain m25 sp. nov., a thermophilic, non-spore-forming bacterium isolated from a lab-scale methanogenic bioreactor digesting anaerobic sludge.</title>
        <authorList>
            <person name="El Houari A."/>
            <person name="Mcdonald J."/>
        </authorList>
    </citation>
    <scope>NUCLEOTIDE SEQUENCE [LARGE SCALE GENOMIC DNA]</scope>
    <source>
        <strain evidence="2">m25</strain>
    </source>
</reference>
<proteinExistence type="predicted"/>
<dbReference type="EMBL" id="JAJEKE010000005">
    <property type="protein sequence ID" value="MCQ1529520.1"/>
    <property type="molecule type" value="Genomic_DNA"/>
</dbReference>
<dbReference type="RefSeq" id="WP_255227036.1">
    <property type="nucleotide sequence ID" value="NZ_JAJEKE010000005.1"/>
</dbReference>
<comment type="caution">
    <text evidence="1">The sequence shown here is derived from an EMBL/GenBank/DDBJ whole genome shotgun (WGS) entry which is preliminary data.</text>
</comment>
<dbReference type="Proteomes" id="UP001651880">
    <property type="component" value="Unassembled WGS sequence"/>
</dbReference>
<protein>
    <submittedName>
        <fullName evidence="1">Uncharacterized protein</fullName>
    </submittedName>
</protein>
<name>A0ABT1NE59_9FIRM</name>
<gene>
    <name evidence="1" type="ORF">LJD61_08130</name>
</gene>
<sequence length="59" mass="6242">MSPVCKAGGIEGRIGRTASVFCAGQRPGLLDVLRDSGGAILGMGIYRLGLMIKPARKYY</sequence>
<evidence type="ECO:0000313" key="1">
    <source>
        <dbReference type="EMBL" id="MCQ1529520.1"/>
    </source>
</evidence>